<dbReference type="InterPro" id="IPR031807">
    <property type="entry name" value="HicB-like"/>
</dbReference>
<organism evidence="2 3">
    <name type="scientific">Candidatus Yanofskybacteria bacterium RIFCSPHIGHO2_01_FULL_41_21</name>
    <dbReference type="NCBI Taxonomy" id="1802660"/>
    <lineage>
        <taxon>Bacteria</taxon>
        <taxon>Candidatus Yanofskyibacteriota</taxon>
    </lineage>
</organism>
<comment type="caution">
    <text evidence="2">The sequence shown here is derived from an EMBL/GenBank/DDBJ whole genome shotgun (WGS) entry which is preliminary data.</text>
</comment>
<reference evidence="2 3" key="1">
    <citation type="journal article" date="2016" name="Nat. Commun.">
        <title>Thousands of microbial genomes shed light on interconnected biogeochemical processes in an aquifer system.</title>
        <authorList>
            <person name="Anantharaman K."/>
            <person name="Brown C.T."/>
            <person name="Hug L.A."/>
            <person name="Sharon I."/>
            <person name="Castelle C.J."/>
            <person name="Probst A.J."/>
            <person name="Thomas B.C."/>
            <person name="Singh A."/>
            <person name="Wilkins M.J."/>
            <person name="Karaoz U."/>
            <person name="Brodie E.L."/>
            <person name="Williams K.H."/>
            <person name="Hubbard S.S."/>
            <person name="Banfield J.F."/>
        </authorList>
    </citation>
    <scope>NUCLEOTIDE SEQUENCE [LARGE SCALE GENOMIC DNA]</scope>
</reference>
<dbReference type="InterPro" id="IPR035069">
    <property type="entry name" value="TTHA1013/TTHA0281-like"/>
</dbReference>
<dbReference type="Gene3D" id="3.30.160.250">
    <property type="match status" value="1"/>
</dbReference>
<evidence type="ECO:0000259" key="1">
    <source>
        <dbReference type="Pfam" id="PF15919"/>
    </source>
</evidence>
<evidence type="ECO:0000313" key="3">
    <source>
        <dbReference type="Proteomes" id="UP000178520"/>
    </source>
</evidence>
<accession>A0A1F8EAZ5</accession>
<name>A0A1F8EAZ5_9BACT</name>
<gene>
    <name evidence="2" type="ORF">A2735_02970</name>
</gene>
<dbReference type="InterPro" id="IPR051404">
    <property type="entry name" value="TA_system_antitoxin"/>
</dbReference>
<sequence>MTYLTVIHKSKHGYDVHVPALPGCHSQGKTKKEALSNIQDAILAYLFMSQDELKGSEVKEVTVALPS</sequence>
<dbReference type="PANTHER" id="PTHR34504:SF2">
    <property type="entry name" value="UPF0150 PROTEIN SSL0259"/>
    <property type="match status" value="1"/>
</dbReference>
<protein>
    <recommendedName>
        <fullName evidence="1">HicB-like antitoxin of toxin-antitoxin system domain-containing protein</fullName>
    </recommendedName>
</protein>
<proteinExistence type="predicted"/>
<dbReference type="SUPFAM" id="SSF143100">
    <property type="entry name" value="TTHA1013/TTHA0281-like"/>
    <property type="match status" value="1"/>
</dbReference>
<dbReference type="PANTHER" id="PTHR34504">
    <property type="entry name" value="ANTITOXIN HICB"/>
    <property type="match status" value="1"/>
</dbReference>
<dbReference type="AlphaFoldDB" id="A0A1F8EAZ5"/>
<evidence type="ECO:0000313" key="2">
    <source>
        <dbReference type="EMBL" id="OGM97910.1"/>
    </source>
</evidence>
<dbReference type="STRING" id="1802660.A2735_02970"/>
<dbReference type="Proteomes" id="UP000178520">
    <property type="component" value="Unassembled WGS sequence"/>
</dbReference>
<dbReference type="Pfam" id="PF15919">
    <property type="entry name" value="HicB_lk_antitox"/>
    <property type="match status" value="1"/>
</dbReference>
<dbReference type="EMBL" id="MGJA01000007">
    <property type="protein sequence ID" value="OGM97910.1"/>
    <property type="molecule type" value="Genomic_DNA"/>
</dbReference>
<feature type="domain" description="HicB-like antitoxin of toxin-antitoxin system" evidence="1">
    <location>
        <begin position="3"/>
        <end position="50"/>
    </location>
</feature>